<organism evidence="1 2">
    <name type="scientific">Halomonas urumqiensis</name>
    <dbReference type="NCBI Taxonomy" id="1684789"/>
    <lineage>
        <taxon>Bacteria</taxon>
        <taxon>Pseudomonadati</taxon>
        <taxon>Pseudomonadota</taxon>
        <taxon>Gammaproteobacteria</taxon>
        <taxon>Oceanospirillales</taxon>
        <taxon>Halomonadaceae</taxon>
        <taxon>Halomonas</taxon>
    </lineage>
</organism>
<dbReference type="OrthoDB" id="9936974at2"/>
<dbReference type="AlphaFoldDB" id="A0A2N7UFB1"/>
<gene>
    <name evidence="1" type="ORF">C1H70_12390</name>
</gene>
<evidence type="ECO:0000313" key="2">
    <source>
        <dbReference type="Proteomes" id="UP000235547"/>
    </source>
</evidence>
<dbReference type="EMBL" id="PNRG01000029">
    <property type="protein sequence ID" value="PMR79100.1"/>
    <property type="molecule type" value="Genomic_DNA"/>
</dbReference>
<keyword evidence="2" id="KW-1185">Reference proteome</keyword>
<proteinExistence type="predicted"/>
<protein>
    <submittedName>
        <fullName evidence="1">Uncharacterized protein</fullName>
    </submittedName>
</protein>
<comment type="caution">
    <text evidence="1">The sequence shown here is derived from an EMBL/GenBank/DDBJ whole genome shotgun (WGS) entry which is preliminary data.</text>
</comment>
<accession>A0A2N7UFB1</accession>
<name>A0A2N7UFB1_9GAMM</name>
<sequence>MSTERPYGDNQRRLANADPLESYRVAIVVKGQRRATLAGRDIDQLKGRAFNFAAAQGWHRPIVEVLT</sequence>
<dbReference type="Proteomes" id="UP000235547">
    <property type="component" value="Unassembled WGS sequence"/>
</dbReference>
<dbReference type="RefSeq" id="WP_102588653.1">
    <property type="nucleotide sequence ID" value="NZ_BNAE01000001.1"/>
</dbReference>
<evidence type="ECO:0000313" key="1">
    <source>
        <dbReference type="EMBL" id="PMR79100.1"/>
    </source>
</evidence>
<reference evidence="1 2" key="1">
    <citation type="submission" date="2018-01" db="EMBL/GenBank/DDBJ databases">
        <title>Halomonas endophytica sp. nov., isolated from storage liquid in the stems of Populus euphratica.</title>
        <authorList>
            <person name="Chen C."/>
        </authorList>
    </citation>
    <scope>NUCLEOTIDE SEQUENCE [LARGE SCALE GENOMIC DNA]</scope>
    <source>
        <strain evidence="1 2">BZ-SZ-XJ27</strain>
    </source>
</reference>